<proteinExistence type="predicted"/>
<evidence type="ECO:0000313" key="2">
    <source>
        <dbReference type="Proteomes" id="UP001529510"/>
    </source>
</evidence>
<feature type="non-terminal residue" evidence="1">
    <location>
        <position position="1"/>
    </location>
</feature>
<gene>
    <name evidence="1" type="ORF">M9458_023309</name>
</gene>
<keyword evidence="2" id="KW-1185">Reference proteome</keyword>
<feature type="non-terminal residue" evidence="1">
    <location>
        <position position="57"/>
    </location>
</feature>
<dbReference type="EMBL" id="JAMKFB020000011">
    <property type="protein sequence ID" value="KAL0180903.1"/>
    <property type="molecule type" value="Genomic_DNA"/>
</dbReference>
<organism evidence="1 2">
    <name type="scientific">Cirrhinus mrigala</name>
    <name type="common">Mrigala</name>
    <dbReference type="NCBI Taxonomy" id="683832"/>
    <lineage>
        <taxon>Eukaryota</taxon>
        <taxon>Metazoa</taxon>
        <taxon>Chordata</taxon>
        <taxon>Craniata</taxon>
        <taxon>Vertebrata</taxon>
        <taxon>Euteleostomi</taxon>
        <taxon>Actinopterygii</taxon>
        <taxon>Neopterygii</taxon>
        <taxon>Teleostei</taxon>
        <taxon>Ostariophysi</taxon>
        <taxon>Cypriniformes</taxon>
        <taxon>Cyprinidae</taxon>
        <taxon>Labeoninae</taxon>
        <taxon>Labeonini</taxon>
        <taxon>Cirrhinus</taxon>
    </lineage>
</organism>
<dbReference type="Proteomes" id="UP001529510">
    <property type="component" value="Unassembled WGS sequence"/>
</dbReference>
<accession>A0ABD0Q5I4</accession>
<name>A0ABD0Q5I4_CIRMR</name>
<protein>
    <submittedName>
        <fullName evidence="1">Uncharacterized protein</fullName>
    </submittedName>
</protein>
<evidence type="ECO:0000313" key="1">
    <source>
        <dbReference type="EMBL" id="KAL0180903.1"/>
    </source>
</evidence>
<dbReference type="AlphaFoldDB" id="A0ABD0Q5I4"/>
<comment type="caution">
    <text evidence="1">The sequence shown here is derived from an EMBL/GenBank/DDBJ whole genome shotgun (WGS) entry which is preliminary data.</text>
</comment>
<reference evidence="1 2" key="1">
    <citation type="submission" date="2024-05" db="EMBL/GenBank/DDBJ databases">
        <title>Genome sequencing and assembly of Indian major carp, Cirrhinus mrigala (Hamilton, 1822).</title>
        <authorList>
            <person name="Mohindra V."/>
            <person name="Chowdhury L.M."/>
            <person name="Lal K."/>
            <person name="Jena J.K."/>
        </authorList>
    </citation>
    <scope>NUCLEOTIDE SEQUENCE [LARGE SCALE GENOMIC DNA]</scope>
    <source>
        <strain evidence="1">CM1030</strain>
        <tissue evidence="1">Blood</tissue>
    </source>
</reference>
<sequence length="57" mass="6281">DNMLTAISVARDCGMIQPQDRVIIADALPPKDGQAAKINWHYADNPSKHLNKPAKLE</sequence>